<reference evidence="1 2" key="2">
    <citation type="submission" date="2017-10" db="EMBL/GenBank/DDBJ databases">
        <title>Genome analyses suggest a sexual origin of heterokaryosis in a supposedly ancient asexual fungus.</title>
        <authorList>
            <person name="Corradi N."/>
            <person name="Sedzielewska K."/>
            <person name="Noel J."/>
            <person name="Charron P."/>
            <person name="Farinelli L."/>
            <person name="Marton T."/>
            <person name="Kruger M."/>
            <person name="Pelin A."/>
            <person name="Brachmann A."/>
            <person name="Corradi N."/>
        </authorList>
    </citation>
    <scope>NUCLEOTIDE SEQUENCE [LARGE SCALE GENOMIC DNA]</scope>
    <source>
        <strain evidence="1 2">A1</strain>
    </source>
</reference>
<name>A0A2I1E6K8_9GLOM</name>
<dbReference type="Proteomes" id="UP000232688">
    <property type="component" value="Unassembled WGS sequence"/>
</dbReference>
<organism evidence="1 2">
    <name type="scientific">Rhizophagus irregularis</name>
    <dbReference type="NCBI Taxonomy" id="588596"/>
    <lineage>
        <taxon>Eukaryota</taxon>
        <taxon>Fungi</taxon>
        <taxon>Fungi incertae sedis</taxon>
        <taxon>Mucoromycota</taxon>
        <taxon>Glomeromycotina</taxon>
        <taxon>Glomeromycetes</taxon>
        <taxon>Glomerales</taxon>
        <taxon>Glomeraceae</taxon>
        <taxon>Rhizophagus</taxon>
    </lineage>
</organism>
<evidence type="ECO:0000313" key="1">
    <source>
        <dbReference type="EMBL" id="PKC76482.1"/>
    </source>
</evidence>
<evidence type="ECO:0000313" key="2">
    <source>
        <dbReference type="Proteomes" id="UP000232688"/>
    </source>
</evidence>
<protein>
    <submittedName>
        <fullName evidence="1">Uncharacterized protein</fullName>
    </submittedName>
</protein>
<dbReference type="EMBL" id="LLXH01000001">
    <property type="protein sequence ID" value="PKC76482.1"/>
    <property type="molecule type" value="Genomic_DNA"/>
</dbReference>
<sequence length="134" mass="15607">MVNDGNGQGNYVHIIEMIRNYYFRNDCFNWYFFGIKTGNYYLIGIINGSPYLELSITLGAQHFNLKNDTGDVACDGKHPFGWAQVLQWSNFVTKEMIHITVLEDRTMHRKEKSCNNFSLRYLNDMFTAKLSTLT</sequence>
<dbReference type="VEuPathDB" id="FungiDB:RhiirFUN_008655"/>
<proteinExistence type="predicted"/>
<gene>
    <name evidence="1" type="ORF">RhiirA1_447538</name>
</gene>
<comment type="caution">
    <text evidence="1">The sequence shown here is derived from an EMBL/GenBank/DDBJ whole genome shotgun (WGS) entry which is preliminary data.</text>
</comment>
<dbReference type="AlphaFoldDB" id="A0A2I1E6K8"/>
<reference evidence="1 2" key="1">
    <citation type="submission" date="2017-10" db="EMBL/GenBank/DDBJ databases">
        <title>Extensive intraspecific genome diversity in a model arbuscular mycorrhizal fungus.</title>
        <authorList>
            <person name="Chen E.C.H."/>
            <person name="Morin E."/>
            <person name="Baudet D."/>
            <person name="Noel J."/>
            <person name="Ndikumana S."/>
            <person name="Charron P."/>
            <person name="St-Onge C."/>
            <person name="Giorgi J."/>
            <person name="Grigoriev I.V."/>
            <person name="Roux C."/>
            <person name="Martin F.M."/>
            <person name="Corradi N."/>
        </authorList>
    </citation>
    <scope>NUCLEOTIDE SEQUENCE [LARGE SCALE GENOMIC DNA]</scope>
    <source>
        <strain evidence="1 2">A1</strain>
    </source>
</reference>
<accession>A0A2I1E6K8</accession>
<dbReference type="VEuPathDB" id="FungiDB:RhiirA1_447538"/>